<gene>
    <name evidence="1" type="ORF">DCS_06443</name>
</gene>
<evidence type="ECO:0000313" key="2">
    <source>
        <dbReference type="Proteomes" id="UP000076580"/>
    </source>
</evidence>
<dbReference type="InParanoid" id="A0A151GBR2"/>
<evidence type="ECO:0008006" key="3">
    <source>
        <dbReference type="Google" id="ProtNLM"/>
    </source>
</evidence>
<dbReference type="STRING" id="98403.A0A151GBR2"/>
<name>A0A151GBR2_DRECN</name>
<protein>
    <recommendedName>
        <fullName evidence="3">RRM domain-containing protein</fullName>
    </recommendedName>
</protein>
<accession>A0A151GBR2</accession>
<dbReference type="RefSeq" id="XP_040653837.1">
    <property type="nucleotide sequence ID" value="XM_040803733.1"/>
</dbReference>
<dbReference type="SUPFAM" id="SSF54928">
    <property type="entry name" value="RNA-binding domain, RBD"/>
    <property type="match status" value="1"/>
</dbReference>
<reference evidence="1 2" key="1">
    <citation type="journal article" date="2016" name="Sci. Rep.">
        <title>Insights into Adaptations to a Near-Obligate Nematode Endoparasitic Lifestyle from the Finished Genome of Drechmeria coniospora.</title>
        <authorList>
            <person name="Zhang L."/>
            <person name="Zhou Z."/>
            <person name="Guo Q."/>
            <person name="Fokkens L."/>
            <person name="Miskei M."/>
            <person name="Pocsi I."/>
            <person name="Zhang W."/>
            <person name="Chen M."/>
            <person name="Wang L."/>
            <person name="Sun Y."/>
            <person name="Donzelli B.G."/>
            <person name="Gibson D.M."/>
            <person name="Nelson D.R."/>
            <person name="Luo J.G."/>
            <person name="Rep M."/>
            <person name="Liu H."/>
            <person name="Yang S."/>
            <person name="Wang J."/>
            <person name="Krasnoff S.B."/>
            <person name="Xu Y."/>
            <person name="Molnar I."/>
            <person name="Lin M."/>
        </authorList>
    </citation>
    <scope>NUCLEOTIDE SEQUENCE [LARGE SCALE GENOMIC DNA]</scope>
    <source>
        <strain evidence="1 2">ARSEF 6962</strain>
    </source>
</reference>
<evidence type="ECO:0000313" key="1">
    <source>
        <dbReference type="EMBL" id="KYK54485.1"/>
    </source>
</evidence>
<dbReference type="EMBL" id="LAYC01000003">
    <property type="protein sequence ID" value="KYK54485.1"/>
    <property type="molecule type" value="Genomic_DNA"/>
</dbReference>
<dbReference type="GeneID" id="63719086"/>
<comment type="caution">
    <text evidence="1">The sequence shown here is derived from an EMBL/GenBank/DDBJ whole genome shotgun (WGS) entry which is preliminary data.</text>
</comment>
<keyword evidence="2" id="KW-1185">Reference proteome</keyword>
<dbReference type="AlphaFoldDB" id="A0A151GBR2"/>
<dbReference type="InterPro" id="IPR035979">
    <property type="entry name" value="RBD_domain_sf"/>
</dbReference>
<dbReference type="Proteomes" id="UP000076580">
    <property type="component" value="Chromosome 03"/>
</dbReference>
<dbReference type="GO" id="GO:0003676">
    <property type="term" value="F:nucleic acid binding"/>
    <property type="evidence" value="ECO:0007669"/>
    <property type="project" value="InterPro"/>
</dbReference>
<organism evidence="1 2">
    <name type="scientific">Drechmeria coniospora</name>
    <name type="common">Nematophagous fungus</name>
    <name type="synonym">Meria coniospora</name>
    <dbReference type="NCBI Taxonomy" id="98403"/>
    <lineage>
        <taxon>Eukaryota</taxon>
        <taxon>Fungi</taxon>
        <taxon>Dikarya</taxon>
        <taxon>Ascomycota</taxon>
        <taxon>Pezizomycotina</taxon>
        <taxon>Sordariomycetes</taxon>
        <taxon>Hypocreomycetidae</taxon>
        <taxon>Hypocreales</taxon>
        <taxon>Ophiocordycipitaceae</taxon>
        <taxon>Drechmeria</taxon>
    </lineage>
</organism>
<sequence>MENLASHCVSATMTPHQNGDLHDECPNRSTDAILDGYLPRSALSKIRPHLPMRGEIALHVPSAAPNPPSHASEQHMTSTATKAEQVLTLKGSKVFTPMRALQNLEKVAQKSVAGLGWSHQSLSHKFSNNYRGQHTDKNAGREDLPDELNCSLWLTNLPADLSYPELITAIGARGRVYGTFINYPDNKQFRTAAAKVVFFTHEPAQRLKAESWSRGFYIRDHRVRISYNRIKSATQPTSRQKNSRVLLITGRVDFVNIESIRAWLNERIIWQEDRAIELIRAKDRAVVEWRFCSYRNQAEMAKLALEKERPTGFEMVEFGEDPCEKGDTMASYGVAAERIMGAASY</sequence>
<proteinExistence type="predicted"/>